<reference evidence="1" key="1">
    <citation type="submission" date="2022-03" db="EMBL/GenBank/DDBJ databases">
        <authorList>
            <person name="Sayadi A."/>
        </authorList>
    </citation>
    <scope>NUCLEOTIDE SEQUENCE</scope>
</reference>
<keyword evidence="3" id="KW-1185">Reference proteome</keyword>
<dbReference type="EMBL" id="CAKOFQ010007550">
    <property type="protein sequence ID" value="CAH2003654.1"/>
    <property type="molecule type" value="Genomic_DNA"/>
</dbReference>
<protein>
    <submittedName>
        <fullName evidence="1">Uncharacterized protein</fullName>
    </submittedName>
</protein>
<dbReference type="Proteomes" id="UP001152888">
    <property type="component" value="Unassembled WGS sequence"/>
</dbReference>
<dbReference type="OrthoDB" id="6732375at2759"/>
<accession>A0A9P0LE46</accession>
<proteinExistence type="predicted"/>
<organism evidence="1 3">
    <name type="scientific">Acanthoscelides obtectus</name>
    <name type="common">Bean weevil</name>
    <name type="synonym">Bruchus obtectus</name>
    <dbReference type="NCBI Taxonomy" id="200917"/>
    <lineage>
        <taxon>Eukaryota</taxon>
        <taxon>Metazoa</taxon>
        <taxon>Ecdysozoa</taxon>
        <taxon>Arthropoda</taxon>
        <taxon>Hexapoda</taxon>
        <taxon>Insecta</taxon>
        <taxon>Pterygota</taxon>
        <taxon>Neoptera</taxon>
        <taxon>Endopterygota</taxon>
        <taxon>Coleoptera</taxon>
        <taxon>Polyphaga</taxon>
        <taxon>Cucujiformia</taxon>
        <taxon>Chrysomeloidea</taxon>
        <taxon>Chrysomelidae</taxon>
        <taxon>Bruchinae</taxon>
        <taxon>Bruchini</taxon>
        <taxon>Acanthoscelides</taxon>
    </lineage>
</organism>
<evidence type="ECO:0000313" key="1">
    <source>
        <dbReference type="EMBL" id="CAH1995118.1"/>
    </source>
</evidence>
<gene>
    <name evidence="1" type="ORF">ACAOBT_LOCUS22397</name>
    <name evidence="2" type="ORF">ACAOBT_LOCUS27540</name>
</gene>
<name>A0A9P0LE46_ACAOB</name>
<evidence type="ECO:0000313" key="2">
    <source>
        <dbReference type="EMBL" id="CAH2003654.1"/>
    </source>
</evidence>
<sequence>MTQHFRVTDTVEADMKLYNRKRDVNKNKIQFRNSIKWIRVEEYGSYLFKTTYDEYTPFQKVNIYNKLRETPSLESAITISRLFRKTGSLKQPKLENLREQLKYVPDQHKWWYQHILDEYE</sequence>
<evidence type="ECO:0000313" key="3">
    <source>
        <dbReference type="Proteomes" id="UP001152888"/>
    </source>
</evidence>
<comment type="caution">
    <text evidence="1">The sequence shown here is derived from an EMBL/GenBank/DDBJ whole genome shotgun (WGS) entry which is preliminary data.</text>
</comment>
<dbReference type="AlphaFoldDB" id="A0A9P0LE46"/>
<dbReference type="EMBL" id="CAKOFQ010007214">
    <property type="protein sequence ID" value="CAH1995118.1"/>
    <property type="molecule type" value="Genomic_DNA"/>
</dbReference>